<evidence type="ECO:0000256" key="1">
    <source>
        <dbReference type="ARBA" id="ARBA00009018"/>
    </source>
</evidence>
<keyword evidence="2" id="KW-0547">Nucleotide-binding</keyword>
<name>A0A1B0G0V9_GLOMM</name>
<dbReference type="Gene3D" id="3.40.50.300">
    <property type="entry name" value="P-loop containing nucleotide triphosphate hydrolases"/>
    <property type="match status" value="1"/>
</dbReference>
<evidence type="ECO:0000256" key="3">
    <source>
        <dbReference type="ARBA" id="ARBA00022840"/>
    </source>
</evidence>
<dbReference type="PROSITE" id="PS51219">
    <property type="entry name" value="DPCK"/>
    <property type="match status" value="1"/>
</dbReference>
<dbReference type="GO" id="GO:0005524">
    <property type="term" value="F:ATP binding"/>
    <property type="evidence" value="ECO:0007669"/>
    <property type="project" value="UniProtKB-KW"/>
</dbReference>
<dbReference type="EMBL" id="CCAG010008994">
    <property type="status" value="NOT_ANNOTATED_CDS"/>
    <property type="molecule type" value="Genomic_DNA"/>
</dbReference>
<dbReference type="VEuPathDB" id="VectorBase:GMOY006891"/>
<protein>
    <recommendedName>
        <fullName evidence="4">Dephospho-CoA kinase domain-containing protein</fullName>
    </recommendedName>
</protein>
<dbReference type="Pfam" id="PF01121">
    <property type="entry name" value="CoaE"/>
    <property type="match status" value="1"/>
</dbReference>
<sequence>MGLIDDKVDLETASRVSASCFCRRRLPVVMVKTNFPIMFIVAITGGIASGKSTVSRVFQRNGIPVVDADEIAREIVKPGKRCWHKIRKEFGDAILLPTREINRAALGRTVFENKELRGRLNMITHPTIHRTIIFHVIKHLLSGKQWIVLDLPLLFETGILMDLIYKIICVTCDPETQLQRLIARNELSEEDARLRVNSQMPLEKKCEKSNFVIDNSGSIEDTEEAALKICNMLTESNQHWRNRLTFLGFVFAILFFIYYLNKIFNFLPEINIASRWK</sequence>
<dbReference type="HAMAP" id="MF_00376">
    <property type="entry name" value="Dephospho_CoA_kinase"/>
    <property type="match status" value="1"/>
</dbReference>
<evidence type="ECO:0000313" key="6">
    <source>
        <dbReference type="EnsemblMetazoa" id="GMOY006891-PA"/>
    </source>
</evidence>
<evidence type="ECO:0000256" key="4">
    <source>
        <dbReference type="ARBA" id="ARBA00044157"/>
    </source>
</evidence>
<dbReference type="SUPFAM" id="SSF52540">
    <property type="entry name" value="P-loop containing nucleoside triphosphate hydrolases"/>
    <property type="match status" value="1"/>
</dbReference>
<accession>A0A1B0G0V9</accession>
<dbReference type="STRING" id="37546.A0A1B0G0V9"/>
<dbReference type="InterPro" id="IPR001977">
    <property type="entry name" value="Depp_CoAkinase"/>
</dbReference>
<dbReference type="Proteomes" id="UP000092444">
    <property type="component" value="Unassembled WGS sequence"/>
</dbReference>
<evidence type="ECO:0000313" key="7">
    <source>
        <dbReference type="Proteomes" id="UP000092444"/>
    </source>
</evidence>
<evidence type="ECO:0000256" key="5">
    <source>
        <dbReference type="SAM" id="Phobius"/>
    </source>
</evidence>
<proteinExistence type="inferred from homology"/>
<dbReference type="FunFam" id="3.40.50.300:FF:000485">
    <property type="entry name" value="Dephospho-CoA kinase CAB5"/>
    <property type="match status" value="1"/>
</dbReference>
<dbReference type="PANTHER" id="PTHR10695:SF46">
    <property type="entry name" value="BIFUNCTIONAL COENZYME A SYNTHASE-RELATED"/>
    <property type="match status" value="1"/>
</dbReference>
<organism evidence="6 7">
    <name type="scientific">Glossina morsitans morsitans</name>
    <name type="common">Savannah tsetse fly</name>
    <dbReference type="NCBI Taxonomy" id="37546"/>
    <lineage>
        <taxon>Eukaryota</taxon>
        <taxon>Metazoa</taxon>
        <taxon>Ecdysozoa</taxon>
        <taxon>Arthropoda</taxon>
        <taxon>Hexapoda</taxon>
        <taxon>Insecta</taxon>
        <taxon>Pterygota</taxon>
        <taxon>Neoptera</taxon>
        <taxon>Endopterygota</taxon>
        <taxon>Diptera</taxon>
        <taxon>Brachycera</taxon>
        <taxon>Muscomorpha</taxon>
        <taxon>Hippoboscoidea</taxon>
        <taxon>Glossinidae</taxon>
        <taxon>Glossina</taxon>
    </lineage>
</organism>
<feature type="transmembrane region" description="Helical" evidence="5">
    <location>
        <begin position="244"/>
        <end position="261"/>
    </location>
</feature>
<keyword evidence="5" id="KW-0812">Transmembrane</keyword>
<dbReference type="InterPro" id="IPR027417">
    <property type="entry name" value="P-loop_NTPase"/>
</dbReference>
<dbReference type="GO" id="GO:0005737">
    <property type="term" value="C:cytoplasm"/>
    <property type="evidence" value="ECO:0007669"/>
    <property type="project" value="UniProtKB-ARBA"/>
</dbReference>
<feature type="transmembrane region" description="Helical" evidence="5">
    <location>
        <begin position="33"/>
        <end position="50"/>
    </location>
</feature>
<dbReference type="GO" id="GO:0004140">
    <property type="term" value="F:dephospho-CoA kinase activity"/>
    <property type="evidence" value="ECO:0007669"/>
    <property type="project" value="InterPro"/>
</dbReference>
<keyword evidence="7" id="KW-1185">Reference proteome</keyword>
<evidence type="ECO:0000256" key="2">
    <source>
        <dbReference type="ARBA" id="ARBA00022741"/>
    </source>
</evidence>
<dbReference type="PANTHER" id="PTHR10695">
    <property type="entry name" value="DEPHOSPHO-COA KINASE-RELATED"/>
    <property type="match status" value="1"/>
</dbReference>
<dbReference type="GO" id="GO:0015937">
    <property type="term" value="P:coenzyme A biosynthetic process"/>
    <property type="evidence" value="ECO:0007669"/>
    <property type="project" value="InterPro"/>
</dbReference>
<dbReference type="CDD" id="cd02022">
    <property type="entry name" value="DPCK"/>
    <property type="match status" value="1"/>
</dbReference>
<reference evidence="6" key="1">
    <citation type="submission" date="2020-05" db="UniProtKB">
        <authorList>
            <consortium name="EnsemblMetazoa"/>
        </authorList>
    </citation>
    <scope>IDENTIFICATION</scope>
    <source>
        <strain evidence="6">Yale</strain>
    </source>
</reference>
<dbReference type="PhylomeDB" id="A0A1B0G0V9"/>
<keyword evidence="5" id="KW-1133">Transmembrane helix</keyword>
<dbReference type="NCBIfam" id="TIGR00152">
    <property type="entry name" value="dephospho-CoA kinase"/>
    <property type="match status" value="1"/>
</dbReference>
<keyword evidence="3" id="KW-0067">ATP-binding</keyword>
<dbReference type="EnsemblMetazoa" id="GMOY006891-RA">
    <property type="protein sequence ID" value="GMOY006891-PA"/>
    <property type="gene ID" value="GMOY006891"/>
</dbReference>
<keyword evidence="5" id="KW-0472">Membrane</keyword>
<comment type="similarity">
    <text evidence="1">Belongs to the CoaE family.</text>
</comment>
<dbReference type="AlphaFoldDB" id="A0A1B0G0V9"/>